<comment type="catalytic activity">
    <reaction evidence="1 9 11">
        <text>Hydrolyzes single-stranded DNA or mismatched double-stranded DNA and polynucleotides, releasing free uracil.</text>
        <dbReference type="EC" id="3.2.2.27"/>
    </reaction>
</comment>
<dbReference type="GO" id="GO:0004844">
    <property type="term" value="F:uracil DNA N-glycosylase activity"/>
    <property type="evidence" value="ECO:0007669"/>
    <property type="project" value="UniProtKB-UniRule"/>
</dbReference>
<dbReference type="FunFam" id="3.40.470.10:FF:000001">
    <property type="entry name" value="Uracil-DNA glycosylase"/>
    <property type="match status" value="1"/>
</dbReference>
<dbReference type="RefSeq" id="WP_038499198.1">
    <property type="nucleotide sequence ID" value="NZ_AFWK01000019.1"/>
</dbReference>
<evidence type="ECO:0000256" key="9">
    <source>
        <dbReference type="HAMAP-Rule" id="MF_00148"/>
    </source>
</evidence>
<dbReference type="GO" id="GO:0097510">
    <property type="term" value="P:base-excision repair, AP site formation via deaminated base removal"/>
    <property type="evidence" value="ECO:0007669"/>
    <property type="project" value="TreeGrafter"/>
</dbReference>
<dbReference type="SUPFAM" id="SSF52141">
    <property type="entry name" value="Uracil-DNA glycosylase-like"/>
    <property type="match status" value="1"/>
</dbReference>
<dbReference type="HOGENOM" id="CLU_032162_3_1_4"/>
<dbReference type="PANTHER" id="PTHR11264">
    <property type="entry name" value="URACIL-DNA GLYCOSYLASE"/>
    <property type="match status" value="1"/>
</dbReference>
<evidence type="ECO:0000256" key="4">
    <source>
        <dbReference type="ARBA" id="ARBA00012030"/>
    </source>
</evidence>
<evidence type="ECO:0000313" key="14">
    <source>
        <dbReference type="Proteomes" id="UP000028945"/>
    </source>
</evidence>
<dbReference type="Gene3D" id="3.40.470.10">
    <property type="entry name" value="Uracil-DNA glycosylase-like domain"/>
    <property type="match status" value="1"/>
</dbReference>
<dbReference type="InterPro" id="IPR018085">
    <property type="entry name" value="Ura-DNA_Glyclase_AS"/>
</dbReference>
<evidence type="ECO:0000313" key="13">
    <source>
        <dbReference type="EMBL" id="AIL32498.1"/>
    </source>
</evidence>
<evidence type="ECO:0000256" key="11">
    <source>
        <dbReference type="RuleBase" id="RU003780"/>
    </source>
</evidence>
<evidence type="ECO:0000256" key="10">
    <source>
        <dbReference type="PROSITE-ProRule" id="PRU10072"/>
    </source>
</evidence>
<evidence type="ECO:0000259" key="12">
    <source>
        <dbReference type="SMART" id="SM00986"/>
    </source>
</evidence>
<feature type="active site" description="Proton acceptor" evidence="9 10">
    <location>
        <position position="61"/>
    </location>
</feature>
<dbReference type="STRING" id="1072685.IX83_03530"/>
<evidence type="ECO:0000256" key="7">
    <source>
        <dbReference type="ARBA" id="ARBA00022801"/>
    </source>
</evidence>
<dbReference type="NCBIfam" id="NF003588">
    <property type="entry name" value="PRK05254.1-1"/>
    <property type="match status" value="1"/>
</dbReference>
<dbReference type="GO" id="GO:0005737">
    <property type="term" value="C:cytoplasm"/>
    <property type="evidence" value="ECO:0007669"/>
    <property type="project" value="UniProtKB-SubCell"/>
</dbReference>
<dbReference type="HAMAP" id="MF_00148">
    <property type="entry name" value="UDG"/>
    <property type="match status" value="1"/>
</dbReference>
<keyword evidence="8 9" id="KW-0234">DNA repair</keyword>
<evidence type="ECO:0000256" key="5">
    <source>
        <dbReference type="ARBA" id="ARBA00018429"/>
    </source>
</evidence>
<evidence type="ECO:0000256" key="3">
    <source>
        <dbReference type="ARBA" id="ARBA00008184"/>
    </source>
</evidence>
<organism evidence="13 14">
    <name type="scientific">Basilea psittacipulmonis DSM 24701</name>
    <dbReference type="NCBI Taxonomy" id="1072685"/>
    <lineage>
        <taxon>Bacteria</taxon>
        <taxon>Pseudomonadati</taxon>
        <taxon>Pseudomonadota</taxon>
        <taxon>Betaproteobacteria</taxon>
        <taxon>Burkholderiales</taxon>
        <taxon>Alcaligenaceae</taxon>
        <taxon>Basilea</taxon>
    </lineage>
</organism>
<dbReference type="NCBIfam" id="TIGR00628">
    <property type="entry name" value="ung"/>
    <property type="match status" value="1"/>
</dbReference>
<gene>
    <name evidence="9" type="primary">ung</name>
    <name evidence="13" type="ORF">IX83_03530</name>
</gene>
<dbReference type="NCBIfam" id="NF003591">
    <property type="entry name" value="PRK05254.1-4"/>
    <property type="match status" value="1"/>
</dbReference>
<dbReference type="PROSITE" id="PS00130">
    <property type="entry name" value="U_DNA_GLYCOSYLASE"/>
    <property type="match status" value="1"/>
</dbReference>
<dbReference type="KEGG" id="bpsi:IX83_03530"/>
<comment type="subcellular location">
    <subcellularLocation>
        <location evidence="9">Cytoplasm</location>
    </subcellularLocation>
</comment>
<dbReference type="InterPro" id="IPR036895">
    <property type="entry name" value="Uracil-DNA_glycosylase-like_sf"/>
</dbReference>
<dbReference type="EC" id="3.2.2.27" evidence="4 9"/>
<name>A0A077DH52_9BURK</name>
<comment type="similarity">
    <text evidence="3 9 11">Belongs to the uracil-DNA glycosylase (UDG) superfamily. UNG family.</text>
</comment>
<reference evidence="13 14" key="1">
    <citation type="journal article" date="2014" name="BMC Genomics">
        <title>A genomic perspective on a new bacterial genus and species from the Alcaligenaceae family, Basilea psittacipulmonis.</title>
        <authorList>
            <person name="Whiteson K.L."/>
            <person name="Hernandez D."/>
            <person name="Lazarevic V."/>
            <person name="Gaia N."/>
            <person name="Farinelli L."/>
            <person name="Francois P."/>
            <person name="Pilo P."/>
            <person name="Frey J."/>
            <person name="Schrenzel J."/>
        </authorList>
    </citation>
    <scope>NUCLEOTIDE SEQUENCE [LARGE SCALE GENOMIC DNA]</scope>
    <source>
        <strain evidence="13 14">DSM 24701</strain>
    </source>
</reference>
<dbReference type="eggNOG" id="COG0692">
    <property type="taxonomic scope" value="Bacteria"/>
</dbReference>
<keyword evidence="7 9" id="KW-0378">Hydrolase</keyword>
<dbReference type="NCBIfam" id="NF003592">
    <property type="entry name" value="PRK05254.1-5"/>
    <property type="match status" value="1"/>
</dbReference>
<dbReference type="SMART" id="SM00986">
    <property type="entry name" value="UDG"/>
    <property type="match status" value="1"/>
</dbReference>
<dbReference type="CDD" id="cd10027">
    <property type="entry name" value="UDG-F1-like"/>
    <property type="match status" value="1"/>
</dbReference>
<dbReference type="Pfam" id="PF03167">
    <property type="entry name" value="UDG"/>
    <property type="match status" value="1"/>
</dbReference>
<dbReference type="AlphaFoldDB" id="A0A077DH52"/>
<sequence>MQNWNDFIYQESQQDYYRALMSKIDEARLSQKAIFPEISQVFHAFELTPFDKVKVVILGQDPYHGVGQAHGLAFSVKPHVPIPPSLQNIYKELSEDISGFTIPDHGCLTDWAKQGVLLLNAVLTVEQDRANSHANWGWEVFTDHVIASLNREREHLVFVLWGKYAQKKGQVIDETKHLVIRSAHPSPLSAYRGFFGSKPFSQINQYLVSQGISPINWQI</sequence>
<dbReference type="InterPro" id="IPR005122">
    <property type="entry name" value="Uracil-DNA_glycosylase-like"/>
</dbReference>
<dbReference type="OrthoDB" id="9804372at2"/>
<evidence type="ECO:0000256" key="8">
    <source>
        <dbReference type="ARBA" id="ARBA00023204"/>
    </source>
</evidence>
<dbReference type="PANTHER" id="PTHR11264:SF0">
    <property type="entry name" value="URACIL-DNA GLYCOSYLASE"/>
    <property type="match status" value="1"/>
</dbReference>
<evidence type="ECO:0000256" key="6">
    <source>
        <dbReference type="ARBA" id="ARBA00022763"/>
    </source>
</evidence>
<dbReference type="SMART" id="SM00987">
    <property type="entry name" value="UreE_C"/>
    <property type="match status" value="1"/>
</dbReference>
<keyword evidence="14" id="KW-1185">Reference proteome</keyword>
<feature type="domain" description="Uracil-DNA glycosylase-like" evidence="12">
    <location>
        <begin position="46"/>
        <end position="207"/>
    </location>
</feature>
<proteinExistence type="inferred from homology"/>
<dbReference type="InterPro" id="IPR002043">
    <property type="entry name" value="UDG_fam1"/>
</dbReference>
<protein>
    <recommendedName>
        <fullName evidence="5 9">Uracil-DNA glycosylase</fullName>
        <shortName evidence="9">UDG</shortName>
        <ecNumber evidence="4 9">3.2.2.27</ecNumber>
    </recommendedName>
</protein>
<dbReference type="EMBL" id="CP009238">
    <property type="protein sequence ID" value="AIL32498.1"/>
    <property type="molecule type" value="Genomic_DNA"/>
</dbReference>
<dbReference type="Proteomes" id="UP000028945">
    <property type="component" value="Chromosome"/>
</dbReference>
<evidence type="ECO:0000256" key="1">
    <source>
        <dbReference type="ARBA" id="ARBA00001400"/>
    </source>
</evidence>
<accession>A0A077DH52</accession>
<evidence type="ECO:0000256" key="2">
    <source>
        <dbReference type="ARBA" id="ARBA00002631"/>
    </source>
</evidence>
<keyword evidence="6 9" id="KW-0227">DNA damage</keyword>
<comment type="function">
    <text evidence="2 9 11">Excises uracil residues from the DNA which can arise as a result of misincorporation of dUMP residues by DNA polymerase or due to deamination of cytosine.</text>
</comment>
<keyword evidence="9" id="KW-0963">Cytoplasm</keyword>
<dbReference type="NCBIfam" id="NF003589">
    <property type="entry name" value="PRK05254.1-2"/>
    <property type="match status" value="1"/>
</dbReference>